<feature type="domain" description="EF-hand" evidence="4">
    <location>
        <begin position="100"/>
        <end position="135"/>
    </location>
</feature>
<dbReference type="InterPro" id="IPR018247">
    <property type="entry name" value="EF_Hand_1_Ca_BS"/>
</dbReference>
<dbReference type="InterPro" id="IPR011992">
    <property type="entry name" value="EF-hand-dom_pair"/>
</dbReference>
<evidence type="ECO:0000256" key="1">
    <source>
        <dbReference type="ARBA" id="ARBA00022723"/>
    </source>
</evidence>
<feature type="chain" id="PRO_5038010600" evidence="3">
    <location>
        <begin position="21"/>
        <end position="198"/>
    </location>
</feature>
<keyword evidence="3" id="KW-0732">Signal</keyword>
<dbReference type="SUPFAM" id="SSF47473">
    <property type="entry name" value="EF-hand"/>
    <property type="match status" value="1"/>
</dbReference>
<name>A0A917YNU0_9RHOB</name>
<comment type="caution">
    <text evidence="5">The sequence shown here is derived from an EMBL/GenBank/DDBJ whole genome shotgun (WGS) entry which is preliminary data.</text>
</comment>
<dbReference type="InterPro" id="IPR002048">
    <property type="entry name" value="EF_hand_dom"/>
</dbReference>
<dbReference type="PROSITE" id="PS00018">
    <property type="entry name" value="EF_HAND_1"/>
    <property type="match status" value="2"/>
</dbReference>
<evidence type="ECO:0000313" key="6">
    <source>
        <dbReference type="Proteomes" id="UP000598196"/>
    </source>
</evidence>
<keyword evidence="2" id="KW-0677">Repeat</keyword>
<evidence type="ECO:0000256" key="2">
    <source>
        <dbReference type="ARBA" id="ARBA00022737"/>
    </source>
</evidence>
<feature type="signal peptide" evidence="3">
    <location>
        <begin position="1"/>
        <end position="20"/>
    </location>
</feature>
<dbReference type="SMART" id="SM00054">
    <property type="entry name" value="EFh"/>
    <property type="match status" value="2"/>
</dbReference>
<dbReference type="Gene3D" id="1.10.238.10">
    <property type="entry name" value="EF-hand"/>
    <property type="match status" value="2"/>
</dbReference>
<keyword evidence="6" id="KW-1185">Reference proteome</keyword>
<dbReference type="Pfam" id="PF13499">
    <property type="entry name" value="EF-hand_7"/>
    <property type="match status" value="1"/>
</dbReference>
<sequence>MRISILFVAVIAAMATPSLAQMGPGYGPQWGGPNGGWMPWQGSPNAPMMGWGSGYGMGPGAPDSNPGYGGMRAWGDPNMPGRGRFASIDANEDGYVSSEEAASSADMVFSAMDTDDDGVITLDEFMAVRMGAQIAVNPDRQALMQARKKARFDPMDSDSDGSVSKAEFMAASKAHFDAADTDQDGKVTPWEIRASIWN</sequence>
<dbReference type="EMBL" id="BMLP01000008">
    <property type="protein sequence ID" value="GGO37060.1"/>
    <property type="molecule type" value="Genomic_DNA"/>
</dbReference>
<dbReference type="GO" id="GO:0005509">
    <property type="term" value="F:calcium ion binding"/>
    <property type="evidence" value="ECO:0007669"/>
    <property type="project" value="InterPro"/>
</dbReference>
<dbReference type="PANTHER" id="PTHR10827">
    <property type="entry name" value="RETICULOCALBIN"/>
    <property type="match status" value="1"/>
</dbReference>
<dbReference type="PANTHER" id="PTHR10827:SF98">
    <property type="entry name" value="45 KDA CALCIUM-BINDING PROTEIN"/>
    <property type="match status" value="1"/>
</dbReference>
<protein>
    <submittedName>
        <fullName evidence="5">Calcium sensor EFh</fullName>
    </submittedName>
</protein>
<dbReference type="AlphaFoldDB" id="A0A917YNU0"/>
<keyword evidence="1" id="KW-0479">Metal-binding</keyword>
<evidence type="ECO:0000256" key="3">
    <source>
        <dbReference type="SAM" id="SignalP"/>
    </source>
</evidence>
<proteinExistence type="predicted"/>
<evidence type="ECO:0000259" key="4">
    <source>
        <dbReference type="PROSITE" id="PS50222"/>
    </source>
</evidence>
<reference evidence="5 6" key="1">
    <citation type="journal article" date="2014" name="Int. J. Syst. Evol. Microbiol.">
        <title>Complete genome sequence of Corynebacterium casei LMG S-19264T (=DSM 44701T), isolated from a smear-ripened cheese.</title>
        <authorList>
            <consortium name="US DOE Joint Genome Institute (JGI-PGF)"/>
            <person name="Walter F."/>
            <person name="Albersmeier A."/>
            <person name="Kalinowski J."/>
            <person name="Ruckert C."/>
        </authorList>
    </citation>
    <scope>NUCLEOTIDE SEQUENCE [LARGE SCALE GENOMIC DNA]</scope>
    <source>
        <strain evidence="5 6">CGMCC 1.7029</strain>
    </source>
</reference>
<dbReference type="Pfam" id="PF13202">
    <property type="entry name" value="EF-hand_5"/>
    <property type="match status" value="2"/>
</dbReference>
<dbReference type="PROSITE" id="PS50222">
    <property type="entry name" value="EF_HAND_2"/>
    <property type="match status" value="1"/>
</dbReference>
<accession>A0A917YNU0</accession>
<dbReference type="Proteomes" id="UP000598196">
    <property type="component" value="Unassembled WGS sequence"/>
</dbReference>
<evidence type="ECO:0000313" key="5">
    <source>
        <dbReference type="EMBL" id="GGO37060.1"/>
    </source>
</evidence>
<gene>
    <name evidence="5" type="ORF">GCM10010991_32070</name>
</gene>
<organism evidence="5 6">
    <name type="scientific">Gemmobacter aquaticus</name>
    <dbReference type="NCBI Taxonomy" id="490185"/>
    <lineage>
        <taxon>Bacteria</taxon>
        <taxon>Pseudomonadati</taxon>
        <taxon>Pseudomonadota</taxon>
        <taxon>Alphaproteobacteria</taxon>
        <taxon>Rhodobacterales</taxon>
        <taxon>Paracoccaceae</taxon>
        <taxon>Gemmobacter</taxon>
    </lineage>
</organism>